<keyword evidence="2" id="KW-1185">Reference proteome</keyword>
<evidence type="ECO:0000313" key="2">
    <source>
        <dbReference type="Proteomes" id="UP000542210"/>
    </source>
</evidence>
<name>A0A7W7DAQ2_9ACTN</name>
<dbReference type="SUPFAM" id="SSF48239">
    <property type="entry name" value="Terpenoid cyclases/Protein prenyltransferases"/>
    <property type="match status" value="1"/>
</dbReference>
<protein>
    <recommendedName>
        <fullName evidence="3">Prenyltransferase</fullName>
    </recommendedName>
</protein>
<proteinExistence type="predicted"/>
<gene>
    <name evidence="1" type="ORF">BJ982_003442</name>
</gene>
<reference evidence="1 2" key="1">
    <citation type="submission" date="2020-08" db="EMBL/GenBank/DDBJ databases">
        <title>Sequencing the genomes of 1000 actinobacteria strains.</title>
        <authorList>
            <person name="Klenk H.-P."/>
        </authorList>
    </citation>
    <scope>NUCLEOTIDE SEQUENCE [LARGE SCALE GENOMIC DNA]</scope>
    <source>
        <strain evidence="1 2">DSM 45784</strain>
    </source>
</reference>
<comment type="caution">
    <text evidence="1">The sequence shown here is derived from an EMBL/GenBank/DDBJ whole genome shotgun (WGS) entry which is preliminary data.</text>
</comment>
<dbReference type="EMBL" id="JACHND010000001">
    <property type="protein sequence ID" value="MBB4701898.1"/>
    <property type="molecule type" value="Genomic_DNA"/>
</dbReference>
<evidence type="ECO:0000313" key="1">
    <source>
        <dbReference type="EMBL" id="MBB4701898.1"/>
    </source>
</evidence>
<dbReference type="Proteomes" id="UP000542210">
    <property type="component" value="Unassembled WGS sequence"/>
</dbReference>
<evidence type="ECO:0008006" key="3">
    <source>
        <dbReference type="Google" id="ProtNLM"/>
    </source>
</evidence>
<dbReference type="RefSeq" id="WP_184881283.1">
    <property type="nucleotide sequence ID" value="NZ_BOOV01000007.1"/>
</dbReference>
<dbReference type="Gene3D" id="1.50.10.20">
    <property type="match status" value="1"/>
</dbReference>
<dbReference type="InterPro" id="IPR008930">
    <property type="entry name" value="Terpenoid_cyclase/PrenylTrfase"/>
</dbReference>
<organism evidence="1 2">
    <name type="scientific">Sphaerisporangium siamense</name>
    <dbReference type="NCBI Taxonomy" id="795645"/>
    <lineage>
        <taxon>Bacteria</taxon>
        <taxon>Bacillati</taxon>
        <taxon>Actinomycetota</taxon>
        <taxon>Actinomycetes</taxon>
        <taxon>Streptosporangiales</taxon>
        <taxon>Streptosporangiaceae</taxon>
        <taxon>Sphaerisporangium</taxon>
    </lineage>
</organism>
<sequence length="299" mass="33929">MTLTDAARRIDAVERFIWLNARLIDRYRFDCLFRDGDSDRLVAALRPYQNPDGGFGNALEGDFRGPTSQATTADFALRMMDDVGRSDRDIVIPFYDWLMTVTSEDGGVPMVLPTVEGYPRASWWENPTPPGLNPTATLAAYLWRYDIDHPWRDPATAFAWRAFDGIPNRIAAGEWPVQIAYDVRTAVQFLDVVPDRDRAEKTCAEVGEILKDHDVIAFDPTRPGDISLPLDFAPAADSITRSWFTDDVIEANLDVFAAAQDEDGGWQVTWDVWNPSSLAEWRGWFTIERMKILRSYGRI</sequence>
<dbReference type="AlphaFoldDB" id="A0A7W7DAQ2"/>
<accession>A0A7W7DAQ2</accession>